<dbReference type="PANTHER" id="PTHR38792:SF3">
    <property type="entry name" value="BNR_ASP-BOX REPEAT DOMAIN PROTEIN (AFU_ORTHOLOGUE AFUA_7G06430)-RELATED"/>
    <property type="match status" value="1"/>
</dbReference>
<dbReference type="Proteomes" id="UP000235786">
    <property type="component" value="Unassembled WGS sequence"/>
</dbReference>
<dbReference type="CDD" id="cd15482">
    <property type="entry name" value="Sialidase_non-viral"/>
    <property type="match status" value="1"/>
</dbReference>
<dbReference type="GO" id="GO:0016787">
    <property type="term" value="F:hydrolase activity"/>
    <property type="evidence" value="ECO:0007669"/>
    <property type="project" value="UniProtKB-KW"/>
</dbReference>
<sequence length="314" mass="34309">MEFICASEPSHMGRGTYPRATRLHDGSILGTLTEFHDGENVVVTTKSTDNGNTWVPYGEVTRGFGDVDNPFVLQLPNGEILCTFRNHTTNATGGHIHHRITVCVSADGGRKWKFLSMPDESSNPARGLWEPFLRLAKDGSLQLYYSKELSPSDQDSILQISHDGGKTWDDESAFTGHDMVTRDGMLGLAELNGELVAVFETDEDGIMHIKCVTSPDDGKTWSNRQLVYRAGKWTAAAPQVANIGGVLVVTFQTDEDGEGMGLKCMVGKPGNWVLKVKLGAVGVWSGIMALDDRSALVMFDESGTCKARKITLKR</sequence>
<dbReference type="InterPro" id="IPR002860">
    <property type="entry name" value="BNR_rpt"/>
</dbReference>
<organism evidence="1 2">
    <name type="scientific">Hyaloscypha variabilis (strain UAMH 11265 / GT02V1 / F)</name>
    <name type="common">Meliniomyces variabilis</name>
    <dbReference type="NCBI Taxonomy" id="1149755"/>
    <lineage>
        <taxon>Eukaryota</taxon>
        <taxon>Fungi</taxon>
        <taxon>Dikarya</taxon>
        <taxon>Ascomycota</taxon>
        <taxon>Pezizomycotina</taxon>
        <taxon>Leotiomycetes</taxon>
        <taxon>Helotiales</taxon>
        <taxon>Hyaloscyphaceae</taxon>
        <taxon>Hyaloscypha</taxon>
        <taxon>Hyaloscypha variabilis</taxon>
    </lineage>
</organism>
<keyword evidence="1" id="KW-0378">Hydrolase</keyword>
<name>A0A2J6QW57_HYAVF</name>
<dbReference type="OrthoDB" id="2739686at2759"/>
<dbReference type="Pfam" id="PF02012">
    <property type="entry name" value="BNR"/>
    <property type="match status" value="1"/>
</dbReference>
<evidence type="ECO:0000313" key="1">
    <source>
        <dbReference type="EMBL" id="PMD30494.1"/>
    </source>
</evidence>
<accession>A0A2J6QW57</accession>
<evidence type="ECO:0000313" key="2">
    <source>
        <dbReference type="Proteomes" id="UP000235786"/>
    </source>
</evidence>
<protein>
    <submittedName>
        <fullName evidence="1">Glycoside hydrolase family 93 protein</fullName>
    </submittedName>
</protein>
<keyword evidence="2" id="KW-1185">Reference proteome</keyword>
<reference evidence="1 2" key="1">
    <citation type="submission" date="2016-04" db="EMBL/GenBank/DDBJ databases">
        <title>A degradative enzymes factory behind the ericoid mycorrhizal symbiosis.</title>
        <authorList>
            <consortium name="DOE Joint Genome Institute"/>
            <person name="Martino E."/>
            <person name="Morin E."/>
            <person name="Grelet G."/>
            <person name="Kuo A."/>
            <person name="Kohler A."/>
            <person name="Daghino S."/>
            <person name="Barry K."/>
            <person name="Choi C."/>
            <person name="Cichocki N."/>
            <person name="Clum A."/>
            <person name="Copeland A."/>
            <person name="Hainaut M."/>
            <person name="Haridas S."/>
            <person name="Labutti K."/>
            <person name="Lindquist E."/>
            <person name="Lipzen A."/>
            <person name="Khouja H.-R."/>
            <person name="Murat C."/>
            <person name="Ohm R."/>
            <person name="Olson A."/>
            <person name="Spatafora J."/>
            <person name="Veneault-Fourrey C."/>
            <person name="Henrissat B."/>
            <person name="Grigoriev I."/>
            <person name="Martin F."/>
            <person name="Perotto S."/>
        </authorList>
    </citation>
    <scope>NUCLEOTIDE SEQUENCE [LARGE SCALE GENOMIC DNA]</scope>
    <source>
        <strain evidence="1 2">F</strain>
    </source>
</reference>
<gene>
    <name evidence="1" type="ORF">L207DRAFT_641744</name>
</gene>
<dbReference type="PANTHER" id="PTHR38792">
    <property type="entry name" value="BNR/ASP-BOX REPEAT DOMAIN PROTEIN (AFU_ORTHOLOGUE AFUA_7G06430)-RELATED"/>
    <property type="match status" value="1"/>
</dbReference>
<dbReference type="EMBL" id="KZ613967">
    <property type="protein sequence ID" value="PMD30494.1"/>
    <property type="molecule type" value="Genomic_DNA"/>
</dbReference>
<proteinExistence type="predicted"/>
<dbReference type="STRING" id="1149755.A0A2J6QW57"/>
<dbReference type="SUPFAM" id="SSF50939">
    <property type="entry name" value="Sialidases"/>
    <property type="match status" value="1"/>
</dbReference>
<dbReference type="AlphaFoldDB" id="A0A2J6QW57"/>
<dbReference type="InterPro" id="IPR036278">
    <property type="entry name" value="Sialidase_sf"/>
</dbReference>
<dbReference type="Gene3D" id="2.120.10.10">
    <property type="match status" value="1"/>
</dbReference>